<sequence>MTRFDATEAESRKELFAATVTAHRERGSEFCTLEPDETPPDSDDDLVPWIQFGGTTVALDCTDCELDRLKELLGEYPDFRIDDLESPEEAEGTHVNITTHSDAERLAEFFDAVFQQAFGYPADYRAWAVSI</sequence>
<name>A0A3A6PVM2_9EURY</name>
<evidence type="ECO:0000313" key="2">
    <source>
        <dbReference type="EMBL" id="RJX43679.1"/>
    </source>
</evidence>
<evidence type="ECO:0000259" key="1">
    <source>
        <dbReference type="Pfam" id="PF25930"/>
    </source>
</evidence>
<organism evidence="2 3">
    <name type="scientific">Halonotius aquaticus</name>
    <dbReference type="NCBI Taxonomy" id="2216978"/>
    <lineage>
        <taxon>Archaea</taxon>
        <taxon>Methanobacteriati</taxon>
        <taxon>Methanobacteriota</taxon>
        <taxon>Stenosarchaea group</taxon>
        <taxon>Halobacteria</taxon>
        <taxon>Halobacteriales</taxon>
        <taxon>Haloferacaceae</taxon>
        <taxon>Halonotius</taxon>
    </lineage>
</organism>
<protein>
    <recommendedName>
        <fullName evidence="1">DUF7975 domain-containing protein</fullName>
    </recommendedName>
</protein>
<accession>A0A3A6PVM2</accession>
<dbReference type="RefSeq" id="WP_120102292.1">
    <property type="nucleotide sequence ID" value="NZ_QKNY01000007.1"/>
</dbReference>
<evidence type="ECO:0000313" key="3">
    <source>
        <dbReference type="Proteomes" id="UP000276588"/>
    </source>
</evidence>
<dbReference type="EMBL" id="QKNY01000007">
    <property type="protein sequence ID" value="RJX43679.1"/>
    <property type="molecule type" value="Genomic_DNA"/>
</dbReference>
<dbReference type="InterPro" id="IPR058281">
    <property type="entry name" value="DUF7975"/>
</dbReference>
<proteinExistence type="predicted"/>
<keyword evidence="3" id="KW-1185">Reference proteome</keyword>
<dbReference type="AlphaFoldDB" id="A0A3A6PVM2"/>
<gene>
    <name evidence="2" type="ORF">DM826_05350</name>
</gene>
<dbReference type="Proteomes" id="UP000276588">
    <property type="component" value="Unassembled WGS sequence"/>
</dbReference>
<dbReference type="Pfam" id="PF25930">
    <property type="entry name" value="DUF7975"/>
    <property type="match status" value="1"/>
</dbReference>
<feature type="domain" description="DUF7975" evidence="1">
    <location>
        <begin position="1"/>
        <end position="130"/>
    </location>
</feature>
<comment type="caution">
    <text evidence="2">The sequence shown here is derived from an EMBL/GenBank/DDBJ whole genome shotgun (WGS) entry which is preliminary data.</text>
</comment>
<dbReference type="OrthoDB" id="193911at2157"/>
<reference evidence="2 3" key="1">
    <citation type="submission" date="2018-06" db="EMBL/GenBank/DDBJ databases">
        <title>Halonotius sp. F13-13 a new haloarchaeeon isolated from a solar saltern from Isla Cristina, Huelva, Spain.</title>
        <authorList>
            <person name="Duran-Viseras A."/>
            <person name="Sanchez-Porro C."/>
            <person name="Ventosa A."/>
        </authorList>
    </citation>
    <scope>NUCLEOTIDE SEQUENCE [LARGE SCALE GENOMIC DNA]</scope>
    <source>
        <strain evidence="2 3">F13-13</strain>
    </source>
</reference>